<evidence type="ECO:0000313" key="2">
    <source>
        <dbReference type="EMBL" id="BAS72975.1"/>
    </source>
</evidence>
<proteinExistence type="predicted"/>
<reference evidence="3" key="1">
    <citation type="journal article" date="2005" name="Nature">
        <title>The map-based sequence of the rice genome.</title>
        <authorList>
            <consortium name="International rice genome sequencing project (IRGSP)"/>
            <person name="Matsumoto T."/>
            <person name="Wu J."/>
            <person name="Kanamori H."/>
            <person name="Katayose Y."/>
            <person name="Fujisawa M."/>
            <person name="Namiki N."/>
            <person name="Mizuno H."/>
            <person name="Yamamoto K."/>
            <person name="Antonio B.A."/>
            <person name="Baba T."/>
            <person name="Sakata K."/>
            <person name="Nagamura Y."/>
            <person name="Aoki H."/>
            <person name="Arikawa K."/>
            <person name="Arita K."/>
            <person name="Bito T."/>
            <person name="Chiden Y."/>
            <person name="Fujitsuka N."/>
            <person name="Fukunaka R."/>
            <person name="Hamada M."/>
            <person name="Harada C."/>
            <person name="Hayashi A."/>
            <person name="Hijishita S."/>
            <person name="Honda M."/>
            <person name="Hosokawa S."/>
            <person name="Ichikawa Y."/>
            <person name="Idonuma A."/>
            <person name="Iijima M."/>
            <person name="Ikeda M."/>
            <person name="Ikeno M."/>
            <person name="Ito K."/>
            <person name="Ito S."/>
            <person name="Ito T."/>
            <person name="Ito Y."/>
            <person name="Ito Y."/>
            <person name="Iwabuchi A."/>
            <person name="Kamiya K."/>
            <person name="Karasawa W."/>
            <person name="Kurita K."/>
            <person name="Katagiri S."/>
            <person name="Kikuta A."/>
            <person name="Kobayashi H."/>
            <person name="Kobayashi N."/>
            <person name="Machita K."/>
            <person name="Maehara T."/>
            <person name="Masukawa M."/>
            <person name="Mizubayashi T."/>
            <person name="Mukai Y."/>
            <person name="Nagasaki H."/>
            <person name="Nagata Y."/>
            <person name="Naito S."/>
            <person name="Nakashima M."/>
            <person name="Nakama Y."/>
            <person name="Nakamichi Y."/>
            <person name="Nakamura M."/>
            <person name="Meguro A."/>
            <person name="Negishi M."/>
            <person name="Ohta I."/>
            <person name="Ohta T."/>
            <person name="Okamoto M."/>
            <person name="Ono N."/>
            <person name="Saji S."/>
            <person name="Sakaguchi M."/>
            <person name="Sakai K."/>
            <person name="Shibata M."/>
            <person name="Shimokawa T."/>
            <person name="Song J."/>
            <person name="Takazaki Y."/>
            <person name="Terasawa K."/>
            <person name="Tsugane M."/>
            <person name="Tsuji K."/>
            <person name="Ueda S."/>
            <person name="Waki K."/>
            <person name="Yamagata H."/>
            <person name="Yamamoto M."/>
            <person name="Yamamoto S."/>
            <person name="Yamane H."/>
            <person name="Yoshiki S."/>
            <person name="Yoshihara R."/>
            <person name="Yukawa K."/>
            <person name="Zhong H."/>
            <person name="Yano M."/>
            <person name="Yuan Q."/>
            <person name="Ouyang S."/>
            <person name="Liu J."/>
            <person name="Jones K.M."/>
            <person name="Gansberger K."/>
            <person name="Moffat K."/>
            <person name="Hill J."/>
            <person name="Bera J."/>
            <person name="Fadrosh D."/>
            <person name="Jin S."/>
            <person name="Johri S."/>
            <person name="Kim M."/>
            <person name="Overton L."/>
            <person name="Reardon M."/>
            <person name="Tsitrin T."/>
            <person name="Vuong H."/>
            <person name="Weaver B."/>
            <person name="Ciecko A."/>
            <person name="Tallon L."/>
            <person name="Jackson J."/>
            <person name="Pai G."/>
            <person name="Aken S.V."/>
            <person name="Utterback T."/>
            <person name="Reidmuller S."/>
            <person name="Feldblyum T."/>
            <person name="Hsiao J."/>
            <person name="Zismann V."/>
            <person name="Iobst S."/>
            <person name="de Vazeille A.R."/>
            <person name="Buell C.R."/>
            <person name="Ying K."/>
            <person name="Li Y."/>
            <person name="Lu T."/>
            <person name="Huang Y."/>
            <person name="Zhao Q."/>
            <person name="Feng Q."/>
            <person name="Zhang L."/>
            <person name="Zhu J."/>
            <person name="Weng Q."/>
            <person name="Mu J."/>
            <person name="Lu Y."/>
            <person name="Fan D."/>
            <person name="Liu Y."/>
            <person name="Guan J."/>
            <person name="Zhang Y."/>
            <person name="Yu S."/>
            <person name="Liu X."/>
            <person name="Zhang Y."/>
            <person name="Hong G."/>
            <person name="Han B."/>
            <person name="Choisne N."/>
            <person name="Demange N."/>
            <person name="Orjeda G."/>
            <person name="Samain S."/>
            <person name="Cattolico L."/>
            <person name="Pelletier E."/>
            <person name="Couloux A."/>
            <person name="Segurens B."/>
            <person name="Wincker P."/>
            <person name="D'Hont A."/>
            <person name="Scarpelli C."/>
            <person name="Weissenbach J."/>
            <person name="Salanoubat M."/>
            <person name="Quetier F."/>
            <person name="Yu Y."/>
            <person name="Kim H.R."/>
            <person name="Rambo T."/>
            <person name="Currie J."/>
            <person name="Collura K."/>
            <person name="Luo M."/>
            <person name="Yang T."/>
            <person name="Ammiraju J.S.S."/>
            <person name="Engler F."/>
            <person name="Soderlund C."/>
            <person name="Wing R.A."/>
            <person name="Palmer L.E."/>
            <person name="de la Bastide M."/>
            <person name="Spiegel L."/>
            <person name="Nascimento L."/>
            <person name="Zutavern T."/>
            <person name="O'Shaughnessy A."/>
            <person name="Dike S."/>
            <person name="Dedhia N."/>
            <person name="Preston R."/>
            <person name="Balija V."/>
            <person name="McCombie W.R."/>
            <person name="Chow T."/>
            <person name="Chen H."/>
            <person name="Chung M."/>
            <person name="Chen C."/>
            <person name="Shaw J."/>
            <person name="Wu H."/>
            <person name="Hsiao K."/>
            <person name="Chao Y."/>
            <person name="Chu M."/>
            <person name="Cheng C."/>
            <person name="Hour A."/>
            <person name="Lee P."/>
            <person name="Lin S."/>
            <person name="Lin Y."/>
            <person name="Liou J."/>
            <person name="Liu S."/>
            <person name="Hsing Y."/>
            <person name="Raghuvanshi S."/>
            <person name="Mohanty A."/>
            <person name="Bharti A.K."/>
            <person name="Gaur A."/>
            <person name="Gupta V."/>
            <person name="Kumar D."/>
            <person name="Ravi V."/>
            <person name="Vij S."/>
            <person name="Kapur A."/>
            <person name="Khurana P."/>
            <person name="Khurana P."/>
            <person name="Khurana J.P."/>
            <person name="Tyagi A.K."/>
            <person name="Gaikwad K."/>
            <person name="Singh A."/>
            <person name="Dalal V."/>
            <person name="Srivastava S."/>
            <person name="Dixit A."/>
            <person name="Pal A.K."/>
            <person name="Ghazi I.A."/>
            <person name="Yadav M."/>
            <person name="Pandit A."/>
            <person name="Bhargava A."/>
            <person name="Sureshbabu K."/>
            <person name="Batra K."/>
            <person name="Sharma T.R."/>
            <person name="Mohapatra T."/>
            <person name="Singh N.K."/>
            <person name="Messing J."/>
            <person name="Nelson A.B."/>
            <person name="Fuks G."/>
            <person name="Kavchok S."/>
            <person name="Keizer G."/>
            <person name="Linton E."/>
            <person name="Llaca V."/>
            <person name="Song R."/>
            <person name="Tanyolac B."/>
            <person name="Young S."/>
            <person name="Ho-Il K."/>
            <person name="Hahn J.H."/>
            <person name="Sangsakoo G."/>
            <person name="Vanavichit A."/>
            <person name="de Mattos Luiz.A.T."/>
            <person name="Zimmer P.D."/>
            <person name="Malone G."/>
            <person name="Dellagostin O."/>
            <person name="de Oliveira A.C."/>
            <person name="Bevan M."/>
            <person name="Bancroft I."/>
            <person name="Minx P."/>
            <person name="Cordum H."/>
            <person name="Wilson R."/>
            <person name="Cheng Z."/>
            <person name="Jin W."/>
            <person name="Jiang J."/>
            <person name="Leong S.A."/>
            <person name="Iwama H."/>
            <person name="Gojobori T."/>
            <person name="Itoh T."/>
            <person name="Niimura Y."/>
            <person name="Fujii Y."/>
            <person name="Habara T."/>
            <person name="Sakai H."/>
            <person name="Sato Y."/>
            <person name="Wilson G."/>
            <person name="Kumar K."/>
            <person name="McCouch S."/>
            <person name="Juretic N."/>
            <person name="Hoen D."/>
            <person name="Wright S."/>
            <person name="Bruskiewich R."/>
            <person name="Bureau T."/>
            <person name="Miyao A."/>
            <person name="Hirochika H."/>
            <person name="Nishikawa T."/>
            <person name="Kadowaki K."/>
            <person name="Sugiura M."/>
            <person name="Burr B."/>
            <person name="Sasaki T."/>
        </authorList>
    </citation>
    <scope>NUCLEOTIDE SEQUENCE [LARGE SCALE GENOMIC DNA]</scope>
    <source>
        <strain evidence="3">cv. Nipponbare</strain>
    </source>
</reference>
<dbReference type="Gramene" id="Os01t0594600-01">
    <property type="protein sequence ID" value="Os01t0594600-01"/>
    <property type="gene ID" value="Os01g0594600"/>
</dbReference>
<protein>
    <submittedName>
        <fullName evidence="2">Os01g0594600 protein</fullName>
    </submittedName>
</protein>
<dbReference type="EMBL" id="AP014957">
    <property type="protein sequence ID" value="BAS72975.1"/>
    <property type="molecule type" value="Genomic_DNA"/>
</dbReference>
<dbReference type="PaxDb" id="39947-A0A0P0V4R6"/>
<accession>A0A0P0V4R6</accession>
<keyword evidence="3" id="KW-1185">Reference proteome</keyword>
<keyword evidence="1" id="KW-0472">Membrane</keyword>
<sequence length="51" mass="6242">SSHVVYIQLNNSSYSFRWIFHQNGFFLVRSIYLALINNGYIKRNKVLYRWD</sequence>
<dbReference type="InParanoid" id="A0A0P0V4R6"/>
<dbReference type="AlphaFoldDB" id="A0A0P0V4R6"/>
<gene>
    <name evidence="2" type="ordered locus">Os01g0594600</name>
    <name evidence="2" type="ORF">OSNPB_010594600</name>
</gene>
<feature type="non-terminal residue" evidence="2">
    <location>
        <position position="1"/>
    </location>
</feature>
<evidence type="ECO:0000256" key="1">
    <source>
        <dbReference type="SAM" id="Phobius"/>
    </source>
</evidence>
<organism evidence="2 3">
    <name type="scientific">Oryza sativa subsp. japonica</name>
    <name type="common">Rice</name>
    <dbReference type="NCBI Taxonomy" id="39947"/>
    <lineage>
        <taxon>Eukaryota</taxon>
        <taxon>Viridiplantae</taxon>
        <taxon>Streptophyta</taxon>
        <taxon>Embryophyta</taxon>
        <taxon>Tracheophyta</taxon>
        <taxon>Spermatophyta</taxon>
        <taxon>Magnoliopsida</taxon>
        <taxon>Liliopsida</taxon>
        <taxon>Poales</taxon>
        <taxon>Poaceae</taxon>
        <taxon>BOP clade</taxon>
        <taxon>Oryzoideae</taxon>
        <taxon>Oryzeae</taxon>
        <taxon>Oryzinae</taxon>
        <taxon>Oryza</taxon>
        <taxon>Oryza sativa</taxon>
    </lineage>
</organism>
<name>A0A0P0V4R6_ORYSJ</name>
<dbReference type="Proteomes" id="UP000059680">
    <property type="component" value="Chromosome 1"/>
</dbReference>
<keyword evidence="1" id="KW-1133">Transmembrane helix</keyword>
<reference evidence="2 3" key="2">
    <citation type="journal article" date="2013" name="Plant Cell Physiol.">
        <title>Rice Annotation Project Database (RAP-DB): an integrative and interactive database for rice genomics.</title>
        <authorList>
            <person name="Sakai H."/>
            <person name="Lee S.S."/>
            <person name="Tanaka T."/>
            <person name="Numa H."/>
            <person name="Kim J."/>
            <person name="Kawahara Y."/>
            <person name="Wakimoto H."/>
            <person name="Yang C.C."/>
            <person name="Iwamoto M."/>
            <person name="Abe T."/>
            <person name="Yamada Y."/>
            <person name="Muto A."/>
            <person name="Inokuchi H."/>
            <person name="Ikemura T."/>
            <person name="Matsumoto T."/>
            <person name="Sasaki T."/>
            <person name="Itoh T."/>
        </authorList>
    </citation>
    <scope>NUCLEOTIDE SEQUENCE [LARGE SCALE GENOMIC DNA]</scope>
    <source>
        <strain evidence="3">cv. Nipponbare</strain>
    </source>
</reference>
<feature type="transmembrane region" description="Helical" evidence="1">
    <location>
        <begin position="20"/>
        <end position="41"/>
    </location>
</feature>
<keyword evidence="1" id="KW-0812">Transmembrane</keyword>
<reference evidence="2 3" key="3">
    <citation type="journal article" date="2013" name="Rice">
        <title>Improvement of the Oryza sativa Nipponbare reference genome using next generation sequence and optical map data.</title>
        <authorList>
            <person name="Kawahara Y."/>
            <person name="de la Bastide M."/>
            <person name="Hamilton J.P."/>
            <person name="Kanamori H."/>
            <person name="McCombie W.R."/>
            <person name="Ouyang S."/>
            <person name="Schwartz D.C."/>
            <person name="Tanaka T."/>
            <person name="Wu J."/>
            <person name="Zhou S."/>
            <person name="Childs K.L."/>
            <person name="Davidson R.M."/>
            <person name="Lin H."/>
            <person name="Quesada-Ocampo L."/>
            <person name="Vaillancourt B."/>
            <person name="Sakai H."/>
            <person name="Lee S.S."/>
            <person name="Kim J."/>
            <person name="Numa H."/>
            <person name="Itoh T."/>
            <person name="Buell C.R."/>
            <person name="Matsumoto T."/>
        </authorList>
    </citation>
    <scope>NUCLEOTIDE SEQUENCE [LARGE SCALE GENOMIC DNA]</scope>
    <source>
        <strain evidence="3">cv. Nipponbare</strain>
    </source>
</reference>
<evidence type="ECO:0000313" key="3">
    <source>
        <dbReference type="Proteomes" id="UP000059680"/>
    </source>
</evidence>